<feature type="compositionally biased region" description="Low complexity" evidence="10">
    <location>
        <begin position="109"/>
        <end position="121"/>
    </location>
</feature>
<evidence type="ECO:0000313" key="12">
    <source>
        <dbReference type="EMBL" id="KAI9260745.1"/>
    </source>
</evidence>
<feature type="region of interest" description="Disordered" evidence="10">
    <location>
        <begin position="174"/>
        <end position="222"/>
    </location>
</feature>
<evidence type="ECO:0000256" key="2">
    <source>
        <dbReference type="ARBA" id="ARBA00022491"/>
    </source>
</evidence>
<feature type="compositionally biased region" description="Basic and acidic residues" evidence="10">
    <location>
        <begin position="96"/>
        <end position="108"/>
    </location>
</feature>
<evidence type="ECO:0000256" key="3">
    <source>
        <dbReference type="ARBA" id="ARBA00022723"/>
    </source>
</evidence>
<feature type="compositionally biased region" description="Low complexity" evidence="10">
    <location>
        <begin position="440"/>
        <end position="455"/>
    </location>
</feature>
<dbReference type="PROSITE" id="PS00028">
    <property type="entry name" value="ZINC_FINGER_C2H2_1"/>
    <property type="match status" value="3"/>
</dbReference>
<evidence type="ECO:0000256" key="5">
    <source>
        <dbReference type="ARBA" id="ARBA00022771"/>
    </source>
</evidence>
<dbReference type="SMART" id="SM00355">
    <property type="entry name" value="ZnF_C2H2"/>
    <property type="match status" value="3"/>
</dbReference>
<dbReference type="SUPFAM" id="SSF57667">
    <property type="entry name" value="beta-beta-alpha zinc fingers"/>
    <property type="match status" value="1"/>
</dbReference>
<keyword evidence="7" id="KW-0539">Nucleus</keyword>
<evidence type="ECO:0000313" key="13">
    <source>
        <dbReference type="Proteomes" id="UP001209540"/>
    </source>
</evidence>
<keyword evidence="5 9" id="KW-0863">Zinc-finger</keyword>
<comment type="similarity">
    <text evidence="8">Belongs to the pacC/RIM101 family.</text>
</comment>
<sequence length="653" mass="72164">MDIASDFTTMESNVFTCHWANCAKTYTDAELLYSHLTNDHVGRKSTGNLCLTCHWDQCDVSVVKRDHITSHLRVHVPLKPHHCSFCDKSFKRPQDLKKHEKIHNEERSTTSSTTSNSRPSSKIMQPLTPPRQPDMGLLSPVKDRNHISGVPVSPPQSIYSEDDSLSWIHHHSNSISPATSASDHFNSPIDYNRKPPTVPSQHLYNTPPFDNQQQQQQQLQFQQPLQQHSPDQLLSNMIFPTMDTPPEYNQGVADQLNVLQGMLDAGAVSPADLSVNVTSDQELADINTWLERLSQNIPPTTDQDAIMMDSTPTTTATDMYGLGCYDNTTTQHMLSSYDNSPAPDMNGLGGLYPSSQDHDMYVRSHPIMPTDGSATTGLYSDLMTANQTDVMMGMPPSTTPTNTGFNPNDMLISQRSHIMNVPDIASTRFDHNIQTNFNLTSHNPTSTSSPTSKTSTRTHKAPSEGQVDKVAAEESFTATKSSRGTFTDEKKKLATMAVVFNGKDTMVSSSTQSKPSSQTIVNKNEKPAEEQQKKVTPKNQVTIDILTQDMSNVSLENTPNVDQSISSTKTTATTIITAQKNENGDEKASLYPDLNKPVIEKNNKRDSKMLEAQRHRLLLQLIRQQINEAYKSGSSSVCNTPSGTTSSGVVPVK</sequence>
<proteinExistence type="inferred from homology"/>
<feature type="compositionally biased region" description="Basic and acidic residues" evidence="10">
    <location>
        <begin position="523"/>
        <end position="533"/>
    </location>
</feature>
<dbReference type="GO" id="GO:0045944">
    <property type="term" value="P:positive regulation of transcription by RNA polymerase II"/>
    <property type="evidence" value="ECO:0007669"/>
    <property type="project" value="TreeGrafter"/>
</dbReference>
<evidence type="ECO:0000256" key="9">
    <source>
        <dbReference type="PROSITE-ProRule" id="PRU00042"/>
    </source>
</evidence>
<feature type="domain" description="C2H2-type" evidence="11">
    <location>
        <begin position="15"/>
        <end position="45"/>
    </location>
</feature>
<protein>
    <recommendedName>
        <fullName evidence="11">C2H2-type domain-containing protein</fullName>
    </recommendedName>
</protein>
<feature type="region of interest" description="Disordered" evidence="10">
    <location>
        <begin position="506"/>
        <end position="537"/>
    </location>
</feature>
<name>A0AAD5JYU1_9FUNG</name>
<keyword evidence="6" id="KW-0862">Zinc</keyword>
<dbReference type="PANTHER" id="PTHR47257">
    <property type="entry name" value="PH-RESPONSE TRANSCRIPTION FACTOR PACC/RIM101"/>
    <property type="match status" value="1"/>
</dbReference>
<feature type="domain" description="C2H2-type" evidence="11">
    <location>
        <begin position="51"/>
        <end position="80"/>
    </location>
</feature>
<gene>
    <name evidence="12" type="ORF">BDA99DRAFT_605740</name>
</gene>
<feature type="region of interest" description="Disordered" evidence="10">
    <location>
        <begin position="436"/>
        <end position="468"/>
    </location>
</feature>
<dbReference type="Gene3D" id="3.30.160.60">
    <property type="entry name" value="Classic Zinc Finger"/>
    <property type="match status" value="2"/>
</dbReference>
<comment type="subcellular location">
    <subcellularLocation>
        <location evidence="1">Nucleus</location>
    </subcellularLocation>
</comment>
<evidence type="ECO:0000256" key="7">
    <source>
        <dbReference type="ARBA" id="ARBA00023242"/>
    </source>
</evidence>
<dbReference type="InterPro" id="IPR050806">
    <property type="entry name" value="pacC/RIM101"/>
</dbReference>
<dbReference type="Proteomes" id="UP001209540">
    <property type="component" value="Unassembled WGS sequence"/>
</dbReference>
<evidence type="ECO:0000256" key="1">
    <source>
        <dbReference type="ARBA" id="ARBA00004123"/>
    </source>
</evidence>
<keyword evidence="13" id="KW-1185">Reference proteome</keyword>
<dbReference type="InterPro" id="IPR013087">
    <property type="entry name" value="Znf_C2H2_type"/>
</dbReference>
<keyword evidence="2" id="KW-0678">Repressor</keyword>
<feature type="region of interest" description="Disordered" evidence="10">
    <location>
        <begin position="632"/>
        <end position="653"/>
    </location>
</feature>
<evidence type="ECO:0000259" key="11">
    <source>
        <dbReference type="PROSITE" id="PS50157"/>
    </source>
</evidence>
<dbReference type="InterPro" id="IPR036236">
    <property type="entry name" value="Znf_C2H2_sf"/>
</dbReference>
<feature type="region of interest" description="Disordered" evidence="10">
    <location>
        <begin position="96"/>
        <end position="156"/>
    </location>
</feature>
<dbReference type="GO" id="GO:0005634">
    <property type="term" value="C:nucleus"/>
    <property type="evidence" value="ECO:0007669"/>
    <property type="project" value="UniProtKB-SubCell"/>
</dbReference>
<comment type="caution">
    <text evidence="12">The sequence shown here is derived from an EMBL/GenBank/DDBJ whole genome shotgun (WGS) entry which is preliminary data.</text>
</comment>
<keyword evidence="3" id="KW-0479">Metal-binding</keyword>
<dbReference type="AlphaFoldDB" id="A0AAD5JYU1"/>
<dbReference type="PROSITE" id="PS50157">
    <property type="entry name" value="ZINC_FINGER_C2H2_2"/>
    <property type="match status" value="3"/>
</dbReference>
<dbReference type="Pfam" id="PF00096">
    <property type="entry name" value="zf-C2H2"/>
    <property type="match status" value="1"/>
</dbReference>
<reference evidence="12" key="1">
    <citation type="journal article" date="2022" name="IScience">
        <title>Evolution of zygomycete secretomes and the origins of terrestrial fungal ecologies.</title>
        <authorList>
            <person name="Chang Y."/>
            <person name="Wang Y."/>
            <person name="Mondo S."/>
            <person name="Ahrendt S."/>
            <person name="Andreopoulos W."/>
            <person name="Barry K."/>
            <person name="Beard J."/>
            <person name="Benny G.L."/>
            <person name="Blankenship S."/>
            <person name="Bonito G."/>
            <person name="Cuomo C."/>
            <person name="Desiro A."/>
            <person name="Gervers K.A."/>
            <person name="Hundley H."/>
            <person name="Kuo A."/>
            <person name="LaButti K."/>
            <person name="Lang B.F."/>
            <person name="Lipzen A."/>
            <person name="O'Donnell K."/>
            <person name="Pangilinan J."/>
            <person name="Reynolds N."/>
            <person name="Sandor L."/>
            <person name="Smith M.E."/>
            <person name="Tsang A."/>
            <person name="Grigoriev I.V."/>
            <person name="Stajich J.E."/>
            <person name="Spatafora J.W."/>
        </authorList>
    </citation>
    <scope>NUCLEOTIDE SEQUENCE</scope>
    <source>
        <strain evidence="12">RSA 2281</strain>
    </source>
</reference>
<feature type="compositionally biased region" description="Low complexity" evidence="10">
    <location>
        <begin position="508"/>
        <end position="519"/>
    </location>
</feature>
<evidence type="ECO:0000256" key="6">
    <source>
        <dbReference type="ARBA" id="ARBA00022833"/>
    </source>
</evidence>
<dbReference type="EMBL" id="JAIXMP010000016">
    <property type="protein sequence ID" value="KAI9260745.1"/>
    <property type="molecule type" value="Genomic_DNA"/>
</dbReference>
<dbReference type="PANTHER" id="PTHR47257:SF1">
    <property type="entry name" value="PH-RESPONSE TRANSCRIPTION FACTOR PACC_RIM101"/>
    <property type="match status" value="1"/>
</dbReference>
<feature type="compositionally biased region" description="Polar residues" evidence="10">
    <location>
        <begin position="174"/>
        <end position="185"/>
    </location>
</feature>
<evidence type="ECO:0000256" key="8">
    <source>
        <dbReference type="ARBA" id="ARBA00038089"/>
    </source>
</evidence>
<keyword evidence="4" id="KW-0677">Repeat</keyword>
<evidence type="ECO:0000256" key="10">
    <source>
        <dbReference type="SAM" id="MobiDB-lite"/>
    </source>
</evidence>
<accession>A0AAD5JYU1</accession>
<feature type="domain" description="C2H2-type" evidence="11">
    <location>
        <begin position="81"/>
        <end position="108"/>
    </location>
</feature>
<feature type="compositionally biased region" description="Low complexity" evidence="10">
    <location>
        <begin position="207"/>
        <end position="222"/>
    </location>
</feature>
<dbReference type="GO" id="GO:0008270">
    <property type="term" value="F:zinc ion binding"/>
    <property type="evidence" value="ECO:0007669"/>
    <property type="project" value="UniProtKB-KW"/>
</dbReference>
<reference evidence="12" key="2">
    <citation type="submission" date="2023-02" db="EMBL/GenBank/DDBJ databases">
        <authorList>
            <consortium name="DOE Joint Genome Institute"/>
            <person name="Mondo S.J."/>
            <person name="Chang Y."/>
            <person name="Wang Y."/>
            <person name="Ahrendt S."/>
            <person name="Andreopoulos W."/>
            <person name="Barry K."/>
            <person name="Beard J."/>
            <person name="Benny G.L."/>
            <person name="Blankenship S."/>
            <person name="Bonito G."/>
            <person name="Cuomo C."/>
            <person name="Desiro A."/>
            <person name="Gervers K.A."/>
            <person name="Hundley H."/>
            <person name="Kuo A."/>
            <person name="LaButti K."/>
            <person name="Lang B.F."/>
            <person name="Lipzen A."/>
            <person name="O'Donnell K."/>
            <person name="Pangilinan J."/>
            <person name="Reynolds N."/>
            <person name="Sandor L."/>
            <person name="Smith M.W."/>
            <person name="Tsang A."/>
            <person name="Grigoriev I.V."/>
            <person name="Stajich J.E."/>
            <person name="Spatafora J.W."/>
        </authorList>
    </citation>
    <scope>NUCLEOTIDE SEQUENCE</scope>
    <source>
        <strain evidence="12">RSA 2281</strain>
    </source>
</reference>
<evidence type="ECO:0000256" key="4">
    <source>
        <dbReference type="ARBA" id="ARBA00022737"/>
    </source>
</evidence>
<organism evidence="12 13">
    <name type="scientific">Phascolomyces articulosus</name>
    <dbReference type="NCBI Taxonomy" id="60185"/>
    <lineage>
        <taxon>Eukaryota</taxon>
        <taxon>Fungi</taxon>
        <taxon>Fungi incertae sedis</taxon>
        <taxon>Mucoromycota</taxon>
        <taxon>Mucoromycotina</taxon>
        <taxon>Mucoromycetes</taxon>
        <taxon>Mucorales</taxon>
        <taxon>Lichtheimiaceae</taxon>
        <taxon>Phascolomyces</taxon>
    </lineage>
</organism>